<accession>A0A9D4LQA0</accession>
<organism evidence="1 2">
    <name type="scientific">Dreissena polymorpha</name>
    <name type="common">Zebra mussel</name>
    <name type="synonym">Mytilus polymorpha</name>
    <dbReference type="NCBI Taxonomy" id="45954"/>
    <lineage>
        <taxon>Eukaryota</taxon>
        <taxon>Metazoa</taxon>
        <taxon>Spiralia</taxon>
        <taxon>Lophotrochozoa</taxon>
        <taxon>Mollusca</taxon>
        <taxon>Bivalvia</taxon>
        <taxon>Autobranchia</taxon>
        <taxon>Heteroconchia</taxon>
        <taxon>Euheterodonta</taxon>
        <taxon>Imparidentia</taxon>
        <taxon>Neoheterodontei</taxon>
        <taxon>Myida</taxon>
        <taxon>Dreissenoidea</taxon>
        <taxon>Dreissenidae</taxon>
        <taxon>Dreissena</taxon>
    </lineage>
</organism>
<dbReference type="EMBL" id="JAIWYP010000002">
    <property type="protein sequence ID" value="KAH3861768.1"/>
    <property type="molecule type" value="Genomic_DNA"/>
</dbReference>
<dbReference type="AlphaFoldDB" id="A0A9D4LQA0"/>
<gene>
    <name evidence="1" type="ORF">DPMN_024718</name>
</gene>
<reference evidence="1" key="2">
    <citation type="submission" date="2020-11" db="EMBL/GenBank/DDBJ databases">
        <authorList>
            <person name="McCartney M.A."/>
            <person name="Auch B."/>
            <person name="Kono T."/>
            <person name="Mallez S."/>
            <person name="Becker A."/>
            <person name="Gohl D.M."/>
            <person name="Silverstein K.A.T."/>
            <person name="Koren S."/>
            <person name="Bechman K.B."/>
            <person name="Herman A."/>
            <person name="Abrahante J.E."/>
            <person name="Garbe J."/>
        </authorList>
    </citation>
    <scope>NUCLEOTIDE SEQUENCE</scope>
    <source>
        <strain evidence="1">Duluth1</strain>
        <tissue evidence="1">Whole animal</tissue>
    </source>
</reference>
<evidence type="ECO:0000313" key="2">
    <source>
        <dbReference type="Proteomes" id="UP000828390"/>
    </source>
</evidence>
<dbReference type="Proteomes" id="UP000828390">
    <property type="component" value="Unassembled WGS sequence"/>
</dbReference>
<name>A0A9D4LQA0_DREPO</name>
<comment type="caution">
    <text evidence="1">The sequence shown here is derived from an EMBL/GenBank/DDBJ whole genome shotgun (WGS) entry which is preliminary data.</text>
</comment>
<protein>
    <submittedName>
        <fullName evidence="1">Uncharacterized protein</fullName>
    </submittedName>
</protein>
<reference evidence="1" key="1">
    <citation type="journal article" date="2019" name="bioRxiv">
        <title>The Genome of the Zebra Mussel, Dreissena polymorpha: A Resource for Invasive Species Research.</title>
        <authorList>
            <person name="McCartney M.A."/>
            <person name="Auch B."/>
            <person name="Kono T."/>
            <person name="Mallez S."/>
            <person name="Zhang Y."/>
            <person name="Obille A."/>
            <person name="Becker A."/>
            <person name="Abrahante J.E."/>
            <person name="Garbe J."/>
            <person name="Badalamenti J.P."/>
            <person name="Herman A."/>
            <person name="Mangelson H."/>
            <person name="Liachko I."/>
            <person name="Sullivan S."/>
            <person name="Sone E.D."/>
            <person name="Koren S."/>
            <person name="Silverstein K.A.T."/>
            <person name="Beckman K.B."/>
            <person name="Gohl D.M."/>
        </authorList>
    </citation>
    <scope>NUCLEOTIDE SEQUENCE</scope>
    <source>
        <strain evidence="1">Duluth1</strain>
        <tissue evidence="1">Whole animal</tissue>
    </source>
</reference>
<sequence>MCAFTSEDASYGKLGLVRWDTYRLLMVDTHGISSQRTDLLLKPSGWTCSSSSDSAVVISAAERHLRNLCHGDPCVLNCFNYITHL</sequence>
<evidence type="ECO:0000313" key="1">
    <source>
        <dbReference type="EMBL" id="KAH3861768.1"/>
    </source>
</evidence>
<proteinExistence type="predicted"/>
<keyword evidence="2" id="KW-1185">Reference proteome</keyword>